<dbReference type="Proteomes" id="UP000225740">
    <property type="component" value="Unassembled WGS sequence"/>
</dbReference>
<dbReference type="RefSeq" id="WP_099264381.1">
    <property type="nucleotide sequence ID" value="NZ_NIZW01000048.1"/>
</dbReference>
<gene>
    <name evidence="1" type="ORF">CEE69_30775</name>
</gene>
<evidence type="ECO:0000313" key="2">
    <source>
        <dbReference type="Proteomes" id="UP000225740"/>
    </source>
</evidence>
<proteinExistence type="predicted"/>
<organism evidence="1 2">
    <name type="scientific">Rhodopirellula bahusiensis</name>
    <dbReference type="NCBI Taxonomy" id="2014065"/>
    <lineage>
        <taxon>Bacteria</taxon>
        <taxon>Pseudomonadati</taxon>
        <taxon>Planctomycetota</taxon>
        <taxon>Planctomycetia</taxon>
        <taxon>Pirellulales</taxon>
        <taxon>Pirellulaceae</taxon>
        <taxon>Rhodopirellula</taxon>
    </lineage>
</organism>
<evidence type="ECO:0008006" key="3">
    <source>
        <dbReference type="Google" id="ProtNLM"/>
    </source>
</evidence>
<accession>A0A2G1VXI4</accession>
<dbReference type="EMBL" id="NIZW01000048">
    <property type="protein sequence ID" value="PHQ31487.1"/>
    <property type="molecule type" value="Genomic_DNA"/>
</dbReference>
<name>A0A2G1VXI4_9BACT</name>
<keyword evidence="2" id="KW-1185">Reference proteome</keyword>
<dbReference type="GeneID" id="90612194"/>
<dbReference type="OrthoDB" id="9936265at2"/>
<reference evidence="1 2" key="1">
    <citation type="submission" date="2017-06" db="EMBL/GenBank/DDBJ databases">
        <title>Description of Rhodopirellula bahusiensis sp. nov.</title>
        <authorList>
            <person name="Kizina J."/>
            <person name="Harder J."/>
        </authorList>
    </citation>
    <scope>NUCLEOTIDE SEQUENCE [LARGE SCALE GENOMIC DNA]</scope>
    <source>
        <strain evidence="1 2">SWK21</strain>
    </source>
</reference>
<sequence>MKPVVETQDHFVVCEEKKGWICEEVLQSGKRLEHSFPQPTKSLVARLLSGKLLMKEVPAGTNATIAAPQGKRLIRVEIQDKQIVGTRVSKIMGLIGATFDGGRVSASLTAFSVGQSIVHTVSGPGTIYFQAESRSTKVLTESSVGEESFDPRSIVCFGAGSEFVITSGRNFWSLFAGTWQLELKSGWVVIDTGHGTSRGSGLGTMLKRAYLPWT</sequence>
<dbReference type="AlphaFoldDB" id="A0A2G1VXI4"/>
<evidence type="ECO:0000313" key="1">
    <source>
        <dbReference type="EMBL" id="PHQ31487.1"/>
    </source>
</evidence>
<comment type="caution">
    <text evidence="1">The sequence shown here is derived from an EMBL/GenBank/DDBJ whole genome shotgun (WGS) entry which is preliminary data.</text>
</comment>
<protein>
    <recommendedName>
        <fullName evidence="3">AIM24 family protein</fullName>
    </recommendedName>
</protein>